<proteinExistence type="predicted"/>
<evidence type="ECO:0000313" key="2">
    <source>
        <dbReference type="EMBL" id="MDM8334711.1"/>
    </source>
</evidence>
<dbReference type="Proteomes" id="UP001529423">
    <property type="component" value="Unassembled WGS sequence"/>
</dbReference>
<accession>A0ABT7VPQ0</accession>
<sequence>MQGNTPAGNSSDDGQDQRPDDVPANFKEYTSYTTDGHRMTQWNDAGSYCGDPDVQYQTIKAQTDAGF</sequence>
<reference evidence="2 3" key="2">
    <citation type="submission" date="2023-06" db="EMBL/GenBank/DDBJ databases">
        <title>Identification and characterization of horizontal gene transfer across gut microbiota members of farm animals based on homology search.</title>
        <authorList>
            <person name="Schwarzerova J."/>
            <person name="Nykrynova M."/>
            <person name="Jureckova K."/>
            <person name="Cejkova D."/>
            <person name="Rychlik I."/>
        </authorList>
    </citation>
    <scope>NUCLEOTIDE SEQUENCE [LARGE SCALE GENOMIC DNA]</scope>
    <source>
        <strain evidence="2 3">105_WCHN</strain>
    </source>
</reference>
<evidence type="ECO:0000256" key="1">
    <source>
        <dbReference type="SAM" id="MobiDB-lite"/>
    </source>
</evidence>
<reference evidence="3" key="1">
    <citation type="submission" date="2023-06" db="EMBL/GenBank/DDBJ databases">
        <title>Identification and characterization of horizontal gene transfer across gut microbiota members of farm animals based on homology search.</title>
        <authorList>
            <person name="Zeman M."/>
            <person name="Kubasova T."/>
            <person name="Jahodarova E."/>
            <person name="Nykrynova M."/>
            <person name="Rychlik I."/>
        </authorList>
    </citation>
    <scope>NUCLEOTIDE SEQUENCE [LARGE SCALE GENOMIC DNA]</scope>
    <source>
        <strain evidence="3">105_WCHN</strain>
    </source>
</reference>
<comment type="caution">
    <text evidence="2">The sequence shown here is derived from an EMBL/GenBank/DDBJ whole genome shotgun (WGS) entry which is preliminary data.</text>
</comment>
<dbReference type="EMBL" id="JAUDEO010000094">
    <property type="protein sequence ID" value="MDM8334711.1"/>
    <property type="molecule type" value="Genomic_DNA"/>
</dbReference>
<name>A0ABT7VPQ0_9LACO</name>
<reference evidence="2 3" key="3">
    <citation type="submission" date="2023-06" db="EMBL/GenBank/DDBJ databases">
        <authorList>
            <person name="Zeman M."/>
            <person name="Kubasova T."/>
            <person name="Jahodarova E."/>
            <person name="Nykrynova M."/>
            <person name="Rychlik I."/>
        </authorList>
    </citation>
    <scope>NUCLEOTIDE SEQUENCE [LARGE SCALE GENOMIC DNA]</scope>
    <source>
        <strain evidence="2 3">105_WCHN</strain>
    </source>
</reference>
<keyword evidence="3" id="KW-1185">Reference proteome</keyword>
<protein>
    <submittedName>
        <fullName evidence="2">Uncharacterized protein</fullName>
    </submittedName>
</protein>
<gene>
    <name evidence="2" type="ORF">QUW46_09120</name>
</gene>
<organism evidence="2 3">
    <name type="scientific">Limosilactobacillus panis</name>
    <dbReference type="NCBI Taxonomy" id="47493"/>
    <lineage>
        <taxon>Bacteria</taxon>
        <taxon>Bacillati</taxon>
        <taxon>Bacillota</taxon>
        <taxon>Bacilli</taxon>
        <taxon>Lactobacillales</taxon>
        <taxon>Lactobacillaceae</taxon>
        <taxon>Limosilactobacillus</taxon>
    </lineage>
</organism>
<feature type="region of interest" description="Disordered" evidence="1">
    <location>
        <begin position="1"/>
        <end position="32"/>
    </location>
</feature>
<evidence type="ECO:0000313" key="3">
    <source>
        <dbReference type="Proteomes" id="UP001529423"/>
    </source>
</evidence>
<feature type="compositionally biased region" description="Polar residues" evidence="1">
    <location>
        <begin position="1"/>
        <end position="12"/>
    </location>
</feature>